<evidence type="ECO:0000313" key="6">
    <source>
        <dbReference type="Proteomes" id="UP000078576"/>
    </source>
</evidence>
<dbReference type="InterPro" id="IPR027377">
    <property type="entry name" value="ZAR1/RTP1-5-like_Znf-3CxxC"/>
</dbReference>
<sequence>MARNKSVSSPNKETVSQTSFTFPQLHQEVSSVVSDAVGSTWFNRQAGGNFNNEYSTYVMGKFKCNYKSCPNNGWSSKKVSILIRGYPNNGYGAIVFNQRCESCNQLGSLILDNTSYVDRVSYRIKKWAGVPVQEQYYASKEGPRHKSELCEGCKRGLCRQAEWY</sequence>
<dbReference type="STRING" id="694573.A0A194V694"/>
<reference evidence="6" key="1">
    <citation type="submission" date="2014-12" db="EMBL/GenBank/DDBJ databases">
        <title>Genome Sequence of Valsa Canker Pathogens Uncovers a Specific Adaption of Colonization on Woody Bark.</title>
        <authorList>
            <person name="Yin Z."/>
            <person name="Liu H."/>
            <person name="Gao X."/>
            <person name="Li Z."/>
            <person name="Song N."/>
            <person name="Ke X."/>
            <person name="Dai Q."/>
            <person name="Wu Y."/>
            <person name="Sun Y."/>
            <person name="Xu J.-R."/>
            <person name="Kang Z.K."/>
            <person name="Wang L."/>
            <person name="Huang L."/>
        </authorList>
    </citation>
    <scope>NUCLEOTIDE SEQUENCE [LARGE SCALE GENOMIC DNA]</scope>
    <source>
        <strain evidence="6">SXYL134</strain>
    </source>
</reference>
<dbReference type="Proteomes" id="UP000078576">
    <property type="component" value="Unassembled WGS sequence"/>
</dbReference>
<accession>A0A194V694</accession>
<evidence type="ECO:0000256" key="3">
    <source>
        <dbReference type="ARBA" id="ARBA00022833"/>
    </source>
</evidence>
<dbReference type="GO" id="GO:0008270">
    <property type="term" value="F:zinc ion binding"/>
    <property type="evidence" value="ECO:0007669"/>
    <property type="project" value="UniProtKB-KW"/>
</dbReference>
<keyword evidence="3" id="KW-0862">Zinc</keyword>
<keyword evidence="1" id="KW-0479">Metal-binding</keyword>
<evidence type="ECO:0000256" key="2">
    <source>
        <dbReference type="ARBA" id="ARBA00022771"/>
    </source>
</evidence>
<dbReference type="Pfam" id="PF13695">
    <property type="entry name" value="Zn_ribbon_3CxxC"/>
    <property type="match status" value="1"/>
</dbReference>
<protein>
    <recommendedName>
        <fullName evidence="4">3CxxC-type domain-containing protein</fullName>
    </recommendedName>
</protein>
<proteinExistence type="predicted"/>
<keyword evidence="2" id="KW-0863">Zinc-finger</keyword>
<organism evidence="5 6">
    <name type="scientific">Cytospora mali</name>
    <name type="common">Apple Valsa canker fungus</name>
    <name type="synonym">Valsa mali</name>
    <dbReference type="NCBI Taxonomy" id="578113"/>
    <lineage>
        <taxon>Eukaryota</taxon>
        <taxon>Fungi</taxon>
        <taxon>Dikarya</taxon>
        <taxon>Ascomycota</taxon>
        <taxon>Pezizomycotina</taxon>
        <taxon>Sordariomycetes</taxon>
        <taxon>Sordariomycetidae</taxon>
        <taxon>Diaporthales</taxon>
        <taxon>Cytosporaceae</taxon>
        <taxon>Cytospora</taxon>
    </lineage>
</organism>
<dbReference type="OrthoDB" id="8121437at2759"/>
<dbReference type="EMBL" id="KN714731">
    <property type="protein sequence ID" value="KUI59475.1"/>
    <property type="molecule type" value="Genomic_DNA"/>
</dbReference>
<keyword evidence="6" id="KW-1185">Reference proteome</keyword>
<gene>
    <name evidence="5" type="ORF">VP1G_11089</name>
</gene>
<dbReference type="AlphaFoldDB" id="A0A194V694"/>
<evidence type="ECO:0000259" key="4">
    <source>
        <dbReference type="SMART" id="SM01328"/>
    </source>
</evidence>
<dbReference type="SMART" id="SM01328">
    <property type="entry name" value="zf-3CxxC"/>
    <property type="match status" value="1"/>
</dbReference>
<feature type="domain" description="3CxxC-type" evidence="4">
    <location>
        <begin position="57"/>
        <end position="156"/>
    </location>
</feature>
<name>A0A194V694_CYTMA</name>
<evidence type="ECO:0000256" key="1">
    <source>
        <dbReference type="ARBA" id="ARBA00022723"/>
    </source>
</evidence>
<evidence type="ECO:0000313" key="5">
    <source>
        <dbReference type="EMBL" id="KUI59475.1"/>
    </source>
</evidence>